<gene>
    <name evidence="1" type="ORF">BD410DRAFT_789919</name>
</gene>
<keyword evidence="2" id="KW-1185">Reference proteome</keyword>
<protein>
    <submittedName>
        <fullName evidence="1">Uncharacterized protein</fullName>
    </submittedName>
</protein>
<dbReference type="VEuPathDB" id="FungiDB:BD410DRAFT_789919"/>
<sequence>MDGVDELLTLLTAWKRDTNFAQDDVYGGHGQRCENPQSYVEPLVSLRRSLEESKRCMKALDRVRQDLGKTIRALRRRCMPLILHDGIRRMPDELLAHILEMGHASANWDESEFSLTASHVSHRLRHVALHTPVLWSRLSIAGPLDRIRAFISRSGHANLEVDLLFWHHLNVSQQTAFFNVVGPVSRRWSSITHLSDPRVPAITSAGVSELPNLRHLSCCYMDLTMPWTMPLLTSIQGYDCRCTPQMSHVSQLTSIHLRFVEQCMDIIVLSETFHAMRSMRDLSLKLCGCTNQTSSSRAAALPERHSFNMDTLEIYVEGFTLDAVVGQLYSALSYLAPSMMVISLQHASEDMALLHDTDGLVFPYGSTIRLLIKQPLNTFRLLEELSRVYDIVRSVYLVAPEPSFSVRSPPYLWMAGSSLRHLRIEKARLFPEDDVKILAKAFLSPNNDDRSRSLEFVSCETLSEDFFMELQDEVGDGLKWW</sequence>
<dbReference type="STRING" id="50990.A0A4Y7Q183"/>
<evidence type="ECO:0000313" key="2">
    <source>
        <dbReference type="Proteomes" id="UP000294933"/>
    </source>
</evidence>
<name>A0A4Y7Q183_9AGAM</name>
<accession>A0A4Y7Q183</accession>
<dbReference type="Proteomes" id="UP000294933">
    <property type="component" value="Unassembled WGS sequence"/>
</dbReference>
<dbReference type="OrthoDB" id="2747316at2759"/>
<dbReference type="AlphaFoldDB" id="A0A4Y7Q183"/>
<reference evidence="1 2" key="1">
    <citation type="submission" date="2018-06" db="EMBL/GenBank/DDBJ databases">
        <title>A transcriptomic atlas of mushroom development highlights an independent origin of complex multicellularity.</title>
        <authorList>
            <consortium name="DOE Joint Genome Institute"/>
            <person name="Krizsan K."/>
            <person name="Almasi E."/>
            <person name="Merenyi Z."/>
            <person name="Sahu N."/>
            <person name="Viragh M."/>
            <person name="Koszo T."/>
            <person name="Mondo S."/>
            <person name="Kiss B."/>
            <person name="Balint B."/>
            <person name="Kues U."/>
            <person name="Barry K."/>
            <person name="Hegedus J.C."/>
            <person name="Henrissat B."/>
            <person name="Johnson J."/>
            <person name="Lipzen A."/>
            <person name="Ohm R."/>
            <person name="Nagy I."/>
            <person name="Pangilinan J."/>
            <person name="Yan J."/>
            <person name="Xiong Y."/>
            <person name="Grigoriev I.V."/>
            <person name="Hibbett D.S."/>
            <person name="Nagy L.G."/>
        </authorList>
    </citation>
    <scope>NUCLEOTIDE SEQUENCE [LARGE SCALE GENOMIC DNA]</scope>
    <source>
        <strain evidence="1 2">SZMC22713</strain>
    </source>
</reference>
<dbReference type="EMBL" id="ML170182">
    <property type="protein sequence ID" value="TDL21165.1"/>
    <property type="molecule type" value="Genomic_DNA"/>
</dbReference>
<evidence type="ECO:0000313" key="1">
    <source>
        <dbReference type="EMBL" id="TDL21165.1"/>
    </source>
</evidence>
<proteinExistence type="predicted"/>
<organism evidence="1 2">
    <name type="scientific">Rickenella mellea</name>
    <dbReference type="NCBI Taxonomy" id="50990"/>
    <lineage>
        <taxon>Eukaryota</taxon>
        <taxon>Fungi</taxon>
        <taxon>Dikarya</taxon>
        <taxon>Basidiomycota</taxon>
        <taxon>Agaricomycotina</taxon>
        <taxon>Agaricomycetes</taxon>
        <taxon>Hymenochaetales</taxon>
        <taxon>Rickenellaceae</taxon>
        <taxon>Rickenella</taxon>
    </lineage>
</organism>